<organism evidence="2 3">
    <name type="scientific">Rubus argutus</name>
    <name type="common">Southern blackberry</name>
    <dbReference type="NCBI Taxonomy" id="59490"/>
    <lineage>
        <taxon>Eukaryota</taxon>
        <taxon>Viridiplantae</taxon>
        <taxon>Streptophyta</taxon>
        <taxon>Embryophyta</taxon>
        <taxon>Tracheophyta</taxon>
        <taxon>Spermatophyta</taxon>
        <taxon>Magnoliopsida</taxon>
        <taxon>eudicotyledons</taxon>
        <taxon>Gunneridae</taxon>
        <taxon>Pentapetalae</taxon>
        <taxon>rosids</taxon>
        <taxon>fabids</taxon>
        <taxon>Rosales</taxon>
        <taxon>Rosaceae</taxon>
        <taxon>Rosoideae</taxon>
        <taxon>Rosoideae incertae sedis</taxon>
        <taxon>Rubus</taxon>
    </lineage>
</organism>
<gene>
    <name evidence="2" type="ORF">M0R45_006790</name>
</gene>
<dbReference type="AlphaFoldDB" id="A0AAW1YS89"/>
<evidence type="ECO:0000313" key="2">
    <source>
        <dbReference type="EMBL" id="KAK9951340.1"/>
    </source>
</evidence>
<evidence type="ECO:0000259" key="1">
    <source>
        <dbReference type="Pfam" id="PF03732"/>
    </source>
</evidence>
<dbReference type="InterPro" id="IPR005162">
    <property type="entry name" value="Retrotrans_gag_dom"/>
</dbReference>
<reference evidence="2 3" key="1">
    <citation type="journal article" date="2023" name="G3 (Bethesda)">
        <title>A chromosome-length genome assembly and annotation of blackberry (Rubus argutus, cv. 'Hillquist').</title>
        <authorList>
            <person name="Bruna T."/>
            <person name="Aryal R."/>
            <person name="Dudchenko O."/>
            <person name="Sargent D.J."/>
            <person name="Mead D."/>
            <person name="Buti M."/>
            <person name="Cavallini A."/>
            <person name="Hytonen T."/>
            <person name="Andres J."/>
            <person name="Pham M."/>
            <person name="Weisz D."/>
            <person name="Mascagni F."/>
            <person name="Usai G."/>
            <person name="Natali L."/>
            <person name="Bassil N."/>
            <person name="Fernandez G.E."/>
            <person name="Lomsadze A."/>
            <person name="Armour M."/>
            <person name="Olukolu B."/>
            <person name="Poorten T."/>
            <person name="Britton C."/>
            <person name="Davik J."/>
            <person name="Ashrafi H."/>
            <person name="Aiden E.L."/>
            <person name="Borodovsky M."/>
            <person name="Worthington M."/>
        </authorList>
    </citation>
    <scope>NUCLEOTIDE SEQUENCE [LARGE SCALE GENOMIC DNA]</scope>
    <source>
        <strain evidence="2">PI 553951</strain>
    </source>
</reference>
<accession>A0AAW1YS89</accession>
<dbReference type="PANTHER" id="PTHR33223">
    <property type="entry name" value="CCHC-TYPE DOMAIN-CONTAINING PROTEIN"/>
    <property type="match status" value="1"/>
</dbReference>
<feature type="domain" description="Retrotransposon gag" evidence="1">
    <location>
        <begin position="74"/>
        <end position="113"/>
    </location>
</feature>
<evidence type="ECO:0000313" key="3">
    <source>
        <dbReference type="Proteomes" id="UP001457282"/>
    </source>
</evidence>
<dbReference type="PANTHER" id="PTHR33223:SF11">
    <property type="entry name" value="ELEMENT PROTEIN, PUTATIVE-RELATED"/>
    <property type="match status" value="1"/>
</dbReference>
<dbReference type="Proteomes" id="UP001457282">
    <property type="component" value="Unassembled WGS sequence"/>
</dbReference>
<keyword evidence="3" id="KW-1185">Reference proteome</keyword>
<name>A0AAW1YS89_RUBAR</name>
<dbReference type="EMBL" id="JBEDUW010000001">
    <property type="protein sequence ID" value="KAK9951340.1"/>
    <property type="molecule type" value="Genomic_DNA"/>
</dbReference>
<protein>
    <recommendedName>
        <fullName evidence="1">Retrotransposon gag domain-containing protein</fullName>
    </recommendedName>
</protein>
<sequence length="118" mass="13857">MLEKELHRTNEDWKYVPQPPYPSSLVSLPYPKGYEAPTFILFDGRKGSPNEHISRFIDALRPHAGVHNLRLHEFSKSLTDRAYTWYTTLAVGSVRTWEELTSKFCKKYFEHEERVAIT</sequence>
<dbReference type="Pfam" id="PF03732">
    <property type="entry name" value="Retrotrans_gag"/>
    <property type="match status" value="1"/>
</dbReference>
<comment type="caution">
    <text evidence="2">The sequence shown here is derived from an EMBL/GenBank/DDBJ whole genome shotgun (WGS) entry which is preliminary data.</text>
</comment>
<proteinExistence type="predicted"/>